<reference evidence="4 5" key="1">
    <citation type="journal article" date="2014" name="PLoS ONE">
        <title>De novo Genome Assembly of the Fungal Plant Pathogen Pyrenophora semeniperda.</title>
        <authorList>
            <person name="Soliai M.M."/>
            <person name="Meyer S.E."/>
            <person name="Udall J.A."/>
            <person name="Elzinga D.E."/>
            <person name="Hermansen R.A."/>
            <person name="Bodily P.M."/>
            <person name="Hart A.A."/>
            <person name="Coleman C.E."/>
        </authorList>
    </citation>
    <scope>NUCLEOTIDE SEQUENCE [LARGE SCALE GENOMIC DNA]</scope>
    <source>
        <strain evidence="4 5">CCB06</strain>
        <tissue evidence="4">Mycelium</tissue>
    </source>
</reference>
<dbReference type="GO" id="GO:0016791">
    <property type="term" value="F:phosphatase activity"/>
    <property type="evidence" value="ECO:0007669"/>
    <property type="project" value="TreeGrafter"/>
</dbReference>
<comment type="similarity">
    <text evidence="1">Belongs to the histidine acid phosphatase family.</text>
</comment>
<keyword evidence="3" id="KW-0812">Transmembrane</keyword>
<gene>
    <name evidence="4" type="ORF">GMOD_00002839</name>
</gene>
<dbReference type="PANTHER" id="PTHR11567:SF127">
    <property type="entry name" value="HISTIDINE ACID PHOSPHATASE"/>
    <property type="match status" value="1"/>
</dbReference>
<evidence type="ECO:0000313" key="4">
    <source>
        <dbReference type="EMBL" id="RMZ68942.1"/>
    </source>
</evidence>
<dbReference type="InterPro" id="IPR029033">
    <property type="entry name" value="His_PPase_superfam"/>
</dbReference>
<keyword evidence="3" id="KW-0472">Membrane</keyword>
<feature type="region of interest" description="Disordered" evidence="2">
    <location>
        <begin position="527"/>
        <end position="579"/>
    </location>
</feature>
<dbReference type="InterPro" id="IPR000560">
    <property type="entry name" value="His_Pase_clade-2"/>
</dbReference>
<keyword evidence="5" id="KW-1185">Reference proteome</keyword>
<dbReference type="InterPro" id="IPR050645">
    <property type="entry name" value="Histidine_acid_phosphatase"/>
</dbReference>
<dbReference type="AlphaFoldDB" id="A0A3M7M3C3"/>
<feature type="transmembrane region" description="Helical" evidence="3">
    <location>
        <begin position="453"/>
        <end position="480"/>
    </location>
</feature>
<dbReference type="Gene3D" id="3.40.50.1240">
    <property type="entry name" value="Phosphoglycerate mutase-like"/>
    <property type="match status" value="1"/>
</dbReference>
<dbReference type="EMBL" id="KE747817">
    <property type="protein sequence ID" value="RMZ68942.1"/>
    <property type="molecule type" value="Genomic_DNA"/>
</dbReference>
<evidence type="ECO:0000313" key="5">
    <source>
        <dbReference type="Proteomes" id="UP000265663"/>
    </source>
</evidence>
<keyword evidence="3" id="KW-1133">Transmembrane helix</keyword>
<protein>
    <submittedName>
        <fullName evidence="4">Histidine phosphatase superfamily clade-2</fullName>
    </submittedName>
</protein>
<dbReference type="Proteomes" id="UP000265663">
    <property type="component" value="Unassembled WGS sequence"/>
</dbReference>
<dbReference type="PANTHER" id="PTHR11567">
    <property type="entry name" value="ACID PHOSPHATASE-RELATED"/>
    <property type="match status" value="1"/>
</dbReference>
<name>A0A3M7M3C3_9PLEO</name>
<dbReference type="SUPFAM" id="SSF53254">
    <property type="entry name" value="Phosphoglycerate mutase-like"/>
    <property type="match status" value="1"/>
</dbReference>
<organism evidence="4 5">
    <name type="scientific">Pyrenophora seminiperda CCB06</name>
    <dbReference type="NCBI Taxonomy" id="1302712"/>
    <lineage>
        <taxon>Eukaryota</taxon>
        <taxon>Fungi</taxon>
        <taxon>Dikarya</taxon>
        <taxon>Ascomycota</taxon>
        <taxon>Pezizomycotina</taxon>
        <taxon>Dothideomycetes</taxon>
        <taxon>Pleosporomycetidae</taxon>
        <taxon>Pleosporales</taxon>
        <taxon>Pleosporineae</taxon>
        <taxon>Pleosporaceae</taxon>
        <taxon>Pyrenophora</taxon>
    </lineage>
</organism>
<evidence type="ECO:0000256" key="2">
    <source>
        <dbReference type="SAM" id="MobiDB-lite"/>
    </source>
</evidence>
<proteinExistence type="inferred from homology"/>
<evidence type="ECO:0000256" key="3">
    <source>
        <dbReference type="SAM" id="Phobius"/>
    </source>
</evidence>
<dbReference type="Pfam" id="PF00328">
    <property type="entry name" value="His_Phos_2"/>
    <property type="match status" value="1"/>
</dbReference>
<dbReference type="OrthoDB" id="258392at2759"/>
<sequence length="579" mass="62843">MALASAWLVNAQNSVDGDSYHPHAAFAFVRTGERTPTLRNDTQRLTALGANQMYTLGQNFRTRYISGDKPNTLGVQHIAGMSADILNNDQVWVQTRKAPYLVSSAQAFMQGLYPPHGIANGTGHVTDILTDGTSIDYPLNGYQYANIQVASPADPDSRYISGDLDCPAAQKAALMYFTTDEFEQTRTANKELYQSLKLDWFEGHMNAFNLDYINALEIADYMSYQYTHNSTVHDMFVNDTQYTGVYDKLRYLADEEAWHLYGNTSSSDTDADNQAIGGKTLAASILSSFSLRIANPKNILEIAPPAYPLMFYFGEQDAMMSLISLMMLDSKSPHFKSIPPYASAMVFELFSRGSSAAFPSDASDLWVRFSFHNGTDSTAEQLTQYPMFNNGPSTADVPWPEFENMFGKIAMKSIAEWCNSCSSPSIFCSGVEGGDTMNVASGMQEKGKKKDGISAVVGGAIGAIVALVVAGLFFALTMLLGGIRFRRVQRIESTNKTSPFGGFKGSAKLASDPDLSLSGNGALPAKGAVEASKGHERVGSWELAQKQSGKDANDASPRSSFDAIDAVATGRPVQAHEGV</sequence>
<accession>A0A3M7M3C3</accession>
<evidence type="ECO:0000256" key="1">
    <source>
        <dbReference type="ARBA" id="ARBA00005375"/>
    </source>
</evidence>